<dbReference type="InterPro" id="IPR036291">
    <property type="entry name" value="NAD(P)-bd_dom_sf"/>
</dbReference>
<dbReference type="PANTHER" id="PTHR24321:SF8">
    <property type="entry name" value="ESTRADIOL 17-BETA-DEHYDROGENASE 8-RELATED"/>
    <property type="match status" value="1"/>
</dbReference>
<dbReference type="FunFam" id="3.40.50.720:FF:000084">
    <property type="entry name" value="Short-chain dehydrogenase reductase"/>
    <property type="match status" value="1"/>
</dbReference>
<organism evidence="3 4">
    <name type="scientific">Sphingopyxis macrogoltabida</name>
    <name type="common">Sphingomonas macrogoltabidus</name>
    <dbReference type="NCBI Taxonomy" id="33050"/>
    <lineage>
        <taxon>Bacteria</taxon>
        <taxon>Pseudomonadati</taxon>
        <taxon>Pseudomonadota</taxon>
        <taxon>Alphaproteobacteria</taxon>
        <taxon>Sphingomonadales</taxon>
        <taxon>Sphingomonadaceae</taxon>
        <taxon>Sphingopyxis</taxon>
    </lineage>
</organism>
<dbReference type="Proteomes" id="UP000076088">
    <property type="component" value="Plasmid unnamed1"/>
</dbReference>
<sequence length="250" mass="25909">MKFAGKVAVVTGGGRGIGWTIARHFASRGAAIAIADIDGEVARHAARELAREGTAALGVACDVADEAMAASAMAQISSMLGGIDMLINNAGRHLLRYAVPITQLPVAEWRTMLDVNIIGIVNCSAACRPSMRERGGGVIVNMGSIAGIAATNCYGVSKLAVRGLTVGLAKEFAGDAIRVCGIAPGLVDSPAAMAEMPAERTASFVRDLQLVRRQGTMQDVAHLAEFLCSDEASFITGETINVSGGFPLRP</sequence>
<evidence type="ECO:0000256" key="2">
    <source>
        <dbReference type="ARBA" id="ARBA00023002"/>
    </source>
</evidence>
<keyword evidence="2" id="KW-0560">Oxidoreductase</keyword>
<evidence type="ECO:0000256" key="1">
    <source>
        <dbReference type="ARBA" id="ARBA00006484"/>
    </source>
</evidence>
<comment type="similarity">
    <text evidence="1">Belongs to the short-chain dehydrogenases/reductases (SDR) family.</text>
</comment>
<keyword evidence="3" id="KW-0614">Plasmid</keyword>
<name>A0AAC9AZM0_SPHMC</name>
<dbReference type="InterPro" id="IPR002347">
    <property type="entry name" value="SDR_fam"/>
</dbReference>
<accession>A0AAC9AZM0</accession>
<dbReference type="PRINTS" id="PR00080">
    <property type="entry name" value="SDRFAMILY"/>
</dbReference>
<dbReference type="GO" id="GO:0016491">
    <property type="term" value="F:oxidoreductase activity"/>
    <property type="evidence" value="ECO:0007669"/>
    <property type="project" value="UniProtKB-KW"/>
</dbReference>
<reference evidence="4" key="1">
    <citation type="submission" date="2015-11" db="EMBL/GenBank/DDBJ databases">
        <title>Complete genome sequence of a polyethylene-glycol degrader Sphingopyxis macrogoltabida 203N (NBRC 111659).</title>
        <authorList>
            <person name="Yoshiyuki O."/>
            <person name="Shouta N."/>
            <person name="Nagata Y."/>
            <person name="Numata M."/>
            <person name="Tsuchikane K."/>
            <person name="Hosoyama A."/>
            <person name="Yamazoe A."/>
            <person name="Tsuda M."/>
            <person name="Fujita N."/>
            <person name="Kawai F."/>
        </authorList>
    </citation>
    <scope>NUCLEOTIDE SEQUENCE [LARGE SCALE GENOMIC DNA]</scope>
    <source>
        <strain evidence="4">203N</strain>
        <plasmid evidence="4">unnamed1</plasmid>
    </source>
</reference>
<dbReference type="AlphaFoldDB" id="A0AAC9AZM0"/>
<keyword evidence="4" id="KW-1185">Reference proteome</keyword>
<dbReference type="PROSITE" id="PS00061">
    <property type="entry name" value="ADH_SHORT"/>
    <property type="match status" value="1"/>
</dbReference>
<dbReference type="CDD" id="cd05233">
    <property type="entry name" value="SDR_c"/>
    <property type="match status" value="1"/>
</dbReference>
<evidence type="ECO:0000313" key="4">
    <source>
        <dbReference type="Proteomes" id="UP000076088"/>
    </source>
</evidence>
<dbReference type="KEGG" id="smaz:LH19_26880"/>
<geneLocation type="plasmid" evidence="3 4">
    <name>unnamed1</name>
</geneLocation>
<dbReference type="Pfam" id="PF13561">
    <property type="entry name" value="adh_short_C2"/>
    <property type="match status" value="1"/>
</dbReference>
<dbReference type="PRINTS" id="PR00081">
    <property type="entry name" value="GDHRDH"/>
</dbReference>
<dbReference type="PANTHER" id="PTHR24321">
    <property type="entry name" value="DEHYDROGENASES, SHORT CHAIN"/>
    <property type="match status" value="1"/>
</dbReference>
<dbReference type="Gene3D" id="3.40.50.720">
    <property type="entry name" value="NAD(P)-binding Rossmann-like Domain"/>
    <property type="match status" value="1"/>
</dbReference>
<dbReference type="RefSeq" id="WP_054734808.1">
    <property type="nucleotide sequence ID" value="NZ_CP009430.1"/>
</dbReference>
<proteinExistence type="inferred from homology"/>
<dbReference type="InterPro" id="IPR020904">
    <property type="entry name" value="Sc_DH/Rdtase_CS"/>
</dbReference>
<evidence type="ECO:0000313" key="3">
    <source>
        <dbReference type="EMBL" id="AMU92664.1"/>
    </source>
</evidence>
<gene>
    <name evidence="3" type="ORF">ATM17_30875</name>
</gene>
<dbReference type="SUPFAM" id="SSF51735">
    <property type="entry name" value="NAD(P)-binding Rossmann-fold domains"/>
    <property type="match status" value="1"/>
</dbReference>
<reference evidence="3 4" key="2">
    <citation type="journal article" date="2016" name="Genome Announc.">
        <title>Complete Genome Sequence of Sphingopyxis macrogoltabida Strain 203N (NBRC 111659), a Polyethylene Glycol Degrader.</title>
        <authorList>
            <person name="Ohtsubo Y."/>
            <person name="Nonoyama S."/>
            <person name="Nagata Y."/>
            <person name="Numata M."/>
            <person name="Tsuchikane K."/>
            <person name="Hosoyama A."/>
            <person name="Yamazoe A."/>
            <person name="Tsuda M."/>
            <person name="Fujita N."/>
            <person name="Kawai F."/>
        </authorList>
    </citation>
    <scope>NUCLEOTIDE SEQUENCE [LARGE SCALE GENOMIC DNA]</scope>
    <source>
        <strain evidence="3 4">203N</strain>
    </source>
</reference>
<protein>
    <submittedName>
        <fullName evidence="3">Short-chain dehydrogenase</fullName>
    </submittedName>
</protein>
<dbReference type="EMBL" id="CP013345">
    <property type="protein sequence ID" value="AMU92664.1"/>
    <property type="molecule type" value="Genomic_DNA"/>
</dbReference>